<dbReference type="EMBL" id="JADNRY010000122">
    <property type="protein sequence ID" value="KAF9064505.1"/>
    <property type="molecule type" value="Genomic_DNA"/>
</dbReference>
<sequence length="380" mass="41969">MYPYLNSVWRGAYRKANPSYCRSRISSPTASSHRTYIPYYAQAATEENIRSELGGHTWKFPATRLARVLSAKTRKPDAPRFQPGDIDRLEHYDCSIDHLENELKIATDLFEKQDLPLGKWIYSVVDQLPDSLLHELRFYVREDKNIGDGDTVDDDAPPRRSVVGAIPEISPHEPWWAATVSIDQTLVFPVTIKDNWPDLVVHAAISARPMFDASPLRTFSVVLGFNHETLEARFLVYHHGGLTASDALPVTTLQGKRNFLRLVFALFTWKMIGDAGIPPWFDGKRIAIPGAEELGLPPSGVDIDSVIYQKTDLRGPSPFVCSFRYGASDSDTSASGSETLGTQGSSSTPSTSSSLSASNVNERTSEQHGVKGVKGSKGSK</sequence>
<evidence type="ECO:0000256" key="1">
    <source>
        <dbReference type="SAM" id="MobiDB-lite"/>
    </source>
</evidence>
<accession>A0A9P5PM87</accession>
<dbReference type="Proteomes" id="UP000772434">
    <property type="component" value="Unassembled WGS sequence"/>
</dbReference>
<evidence type="ECO:0000313" key="3">
    <source>
        <dbReference type="Proteomes" id="UP000772434"/>
    </source>
</evidence>
<name>A0A9P5PM87_9AGAR</name>
<keyword evidence="3" id="KW-1185">Reference proteome</keyword>
<protein>
    <submittedName>
        <fullName evidence="2">Uncharacterized protein</fullName>
    </submittedName>
</protein>
<dbReference type="AlphaFoldDB" id="A0A9P5PM87"/>
<dbReference type="OrthoDB" id="3182677at2759"/>
<feature type="non-terminal residue" evidence="2">
    <location>
        <position position="380"/>
    </location>
</feature>
<comment type="caution">
    <text evidence="2">The sequence shown here is derived from an EMBL/GenBank/DDBJ whole genome shotgun (WGS) entry which is preliminary data.</text>
</comment>
<evidence type="ECO:0000313" key="2">
    <source>
        <dbReference type="EMBL" id="KAF9064505.1"/>
    </source>
</evidence>
<gene>
    <name evidence="2" type="ORF">BDP27DRAFT_1450739</name>
</gene>
<proteinExistence type="predicted"/>
<feature type="region of interest" description="Disordered" evidence="1">
    <location>
        <begin position="329"/>
        <end position="380"/>
    </location>
</feature>
<reference evidence="2" key="1">
    <citation type="submission" date="2020-11" db="EMBL/GenBank/DDBJ databases">
        <authorList>
            <consortium name="DOE Joint Genome Institute"/>
            <person name="Ahrendt S."/>
            <person name="Riley R."/>
            <person name="Andreopoulos W."/>
            <person name="Labutti K."/>
            <person name="Pangilinan J."/>
            <person name="Ruiz-Duenas F.J."/>
            <person name="Barrasa J.M."/>
            <person name="Sanchez-Garcia M."/>
            <person name="Camarero S."/>
            <person name="Miyauchi S."/>
            <person name="Serrano A."/>
            <person name="Linde D."/>
            <person name="Babiker R."/>
            <person name="Drula E."/>
            <person name="Ayuso-Fernandez I."/>
            <person name="Pacheco R."/>
            <person name="Padilla G."/>
            <person name="Ferreira P."/>
            <person name="Barriuso J."/>
            <person name="Kellner H."/>
            <person name="Castanera R."/>
            <person name="Alfaro M."/>
            <person name="Ramirez L."/>
            <person name="Pisabarro A.G."/>
            <person name="Kuo A."/>
            <person name="Tritt A."/>
            <person name="Lipzen A."/>
            <person name="He G."/>
            <person name="Yan M."/>
            <person name="Ng V."/>
            <person name="Cullen D."/>
            <person name="Martin F."/>
            <person name="Rosso M.-N."/>
            <person name="Henrissat B."/>
            <person name="Hibbett D."/>
            <person name="Martinez A.T."/>
            <person name="Grigoriev I.V."/>
        </authorList>
    </citation>
    <scope>NUCLEOTIDE SEQUENCE</scope>
    <source>
        <strain evidence="2">AH 40177</strain>
    </source>
</reference>
<organism evidence="2 3">
    <name type="scientific">Rhodocollybia butyracea</name>
    <dbReference type="NCBI Taxonomy" id="206335"/>
    <lineage>
        <taxon>Eukaryota</taxon>
        <taxon>Fungi</taxon>
        <taxon>Dikarya</taxon>
        <taxon>Basidiomycota</taxon>
        <taxon>Agaricomycotina</taxon>
        <taxon>Agaricomycetes</taxon>
        <taxon>Agaricomycetidae</taxon>
        <taxon>Agaricales</taxon>
        <taxon>Marasmiineae</taxon>
        <taxon>Omphalotaceae</taxon>
        <taxon>Rhodocollybia</taxon>
    </lineage>
</organism>
<feature type="compositionally biased region" description="Low complexity" evidence="1">
    <location>
        <begin position="329"/>
        <end position="358"/>
    </location>
</feature>